<keyword evidence="3" id="KW-1185">Reference proteome</keyword>
<gene>
    <name evidence="2" type="ORF">V7V80_16630</name>
</gene>
<comment type="caution">
    <text evidence="2">The sequence shown here is derived from an EMBL/GenBank/DDBJ whole genome shotgun (WGS) entry which is preliminary data.</text>
</comment>
<dbReference type="RefSeq" id="WP_085272538.1">
    <property type="nucleotide sequence ID" value="NZ_CP119382.1"/>
</dbReference>
<reference evidence="2 3" key="1">
    <citation type="submission" date="2024-02" db="EMBL/GenBank/DDBJ databases">
        <title>Identification of pathogenicity and growth-promoting functions of Pseudomonas putida variants.</title>
        <authorList>
            <person name="Sun J."/>
        </authorList>
    </citation>
    <scope>NUCLEOTIDE SEQUENCE [LARGE SCALE GENOMIC DNA]</scope>
    <source>
        <strain evidence="2 3">A04</strain>
    </source>
</reference>
<keyword evidence="1" id="KW-0812">Transmembrane</keyword>
<dbReference type="EMBL" id="JBBHLD010000014">
    <property type="protein sequence ID" value="MEJ5906311.1"/>
    <property type="molecule type" value="Genomic_DNA"/>
</dbReference>
<keyword evidence="1" id="KW-0472">Membrane</keyword>
<protein>
    <submittedName>
        <fullName evidence="2">Uncharacterized protein</fullName>
    </submittedName>
</protein>
<dbReference type="Proteomes" id="UP001377692">
    <property type="component" value="Unassembled WGS sequence"/>
</dbReference>
<evidence type="ECO:0000256" key="1">
    <source>
        <dbReference type="SAM" id="Phobius"/>
    </source>
</evidence>
<organism evidence="2 3">
    <name type="scientific">Pseudomonas kermanshahensis</name>
    <dbReference type="NCBI Taxonomy" id="2745482"/>
    <lineage>
        <taxon>Bacteria</taxon>
        <taxon>Pseudomonadati</taxon>
        <taxon>Pseudomonadota</taxon>
        <taxon>Gammaproteobacteria</taxon>
        <taxon>Pseudomonadales</taxon>
        <taxon>Pseudomonadaceae</taxon>
        <taxon>Pseudomonas</taxon>
    </lineage>
</organism>
<evidence type="ECO:0000313" key="2">
    <source>
        <dbReference type="EMBL" id="MEJ5906311.1"/>
    </source>
</evidence>
<feature type="transmembrane region" description="Helical" evidence="1">
    <location>
        <begin position="34"/>
        <end position="56"/>
    </location>
</feature>
<proteinExistence type="predicted"/>
<accession>A0ABU8R8V0</accession>
<evidence type="ECO:0000313" key="3">
    <source>
        <dbReference type="Proteomes" id="UP001377692"/>
    </source>
</evidence>
<keyword evidence="1" id="KW-1133">Transmembrane helix</keyword>
<sequence length="59" mass="6549">MPRSTQDRVEQSHREVEALAEEMRKARAFSPWSALLPFSLGAGFALALLLAGLLILRLL</sequence>
<name>A0ABU8R8V0_9PSED</name>